<dbReference type="RefSeq" id="WP_200392343.1">
    <property type="nucleotide sequence ID" value="NZ_JAENIO010000035.1"/>
</dbReference>
<keyword evidence="3" id="KW-1185">Reference proteome</keyword>
<dbReference type="SUPFAM" id="SSF50494">
    <property type="entry name" value="Trypsin-like serine proteases"/>
    <property type="match status" value="1"/>
</dbReference>
<accession>A0A934RTS8</accession>
<dbReference type="AlphaFoldDB" id="A0A934RTS8"/>
<protein>
    <recommendedName>
        <fullName evidence="4">Trypsin-like peptidase domain-containing protein</fullName>
    </recommendedName>
</protein>
<name>A0A934RTS8_9BACT</name>
<reference evidence="2" key="1">
    <citation type="submission" date="2021-01" db="EMBL/GenBank/DDBJ databases">
        <title>Modified the classification status of verrucomicrobia.</title>
        <authorList>
            <person name="Feng X."/>
        </authorList>
    </citation>
    <scope>NUCLEOTIDE SEQUENCE</scope>
    <source>
        <strain evidence="2">KCTC 12986</strain>
    </source>
</reference>
<keyword evidence="1" id="KW-0175">Coiled coil</keyword>
<dbReference type="Proteomes" id="UP000604083">
    <property type="component" value="Unassembled WGS sequence"/>
</dbReference>
<feature type="coiled-coil region" evidence="1">
    <location>
        <begin position="205"/>
        <end position="232"/>
    </location>
</feature>
<gene>
    <name evidence="2" type="ORF">JIN78_12640</name>
</gene>
<dbReference type="PROSITE" id="PS51257">
    <property type="entry name" value="PROKAR_LIPOPROTEIN"/>
    <property type="match status" value="1"/>
</dbReference>
<evidence type="ECO:0000256" key="1">
    <source>
        <dbReference type="SAM" id="Coils"/>
    </source>
</evidence>
<sequence length="541" mass="60087">MKPIYPILVGTIFSFSLSSCLEDSNAPSEEDLLFLEDENAQLQDKLKDAEQQMEEYDAKLQDFEALEKQAQEAEQKAKELEELQNKQEETEEQLRELRKEYEDYQKKYEVKVREAAEGEEIATLEVNGNTLNQVVIAKVTETEVQLKHADGFAVLDSETAPAEWKERFFLRSEEEVAQRAAELAAFLNPTEDAGEEESGRELSAYQQRRLEREEQEKKLQSLSGRVEKALVSLSGDRVNATGFFAQDGIATYLYTAAHVFDNNPNLQVVDAEGNTLESFGDIQVVGARNLARVAITTPVSTFLEVAEGVSLEPGSMLSVVSRTGGTTKQEDGRLRRVSEETYDVSTNVLTEAIGAPLLTAEGEVLGVVTVEQPEKRDGWEEEARPTRARPQVARVDIDQEWDGTELGRFVASHQIISDYDAVSRFLFAVAELEAGEEGLNLDAQVGGGQSIKDVLAANRSLSVVSAIMDFHEKVKAAGGRMSETDVNRRLRSFFETVGRSAAKQSLPESAFTTFHRPAVEVSQSFRQEALDKLKDALNAVK</sequence>
<evidence type="ECO:0000313" key="2">
    <source>
        <dbReference type="EMBL" id="MBK1834909.1"/>
    </source>
</evidence>
<dbReference type="EMBL" id="JAENIO010000035">
    <property type="protein sequence ID" value="MBK1834909.1"/>
    <property type="molecule type" value="Genomic_DNA"/>
</dbReference>
<comment type="caution">
    <text evidence="2">The sequence shown here is derived from an EMBL/GenBank/DDBJ whole genome shotgun (WGS) entry which is preliminary data.</text>
</comment>
<evidence type="ECO:0000313" key="3">
    <source>
        <dbReference type="Proteomes" id="UP000604083"/>
    </source>
</evidence>
<proteinExistence type="predicted"/>
<feature type="coiled-coil region" evidence="1">
    <location>
        <begin position="32"/>
        <end position="114"/>
    </location>
</feature>
<dbReference type="InterPro" id="IPR009003">
    <property type="entry name" value="Peptidase_S1_PA"/>
</dbReference>
<evidence type="ECO:0008006" key="4">
    <source>
        <dbReference type="Google" id="ProtNLM"/>
    </source>
</evidence>
<organism evidence="2 3">
    <name type="scientific">Roseibacillus ishigakijimensis</name>
    <dbReference type="NCBI Taxonomy" id="454146"/>
    <lineage>
        <taxon>Bacteria</taxon>
        <taxon>Pseudomonadati</taxon>
        <taxon>Verrucomicrobiota</taxon>
        <taxon>Verrucomicrobiia</taxon>
        <taxon>Verrucomicrobiales</taxon>
        <taxon>Verrucomicrobiaceae</taxon>
        <taxon>Roseibacillus</taxon>
    </lineage>
</organism>